<dbReference type="SUPFAM" id="SSF50630">
    <property type="entry name" value="Acid proteases"/>
    <property type="match status" value="1"/>
</dbReference>
<keyword evidence="3" id="KW-0472">Membrane</keyword>
<dbReference type="InterPro" id="IPR001878">
    <property type="entry name" value="Znf_CCHC"/>
</dbReference>
<keyword evidence="6" id="KW-1185">Reference proteome</keyword>
<evidence type="ECO:0000313" key="5">
    <source>
        <dbReference type="EMBL" id="GJT75989.1"/>
    </source>
</evidence>
<reference evidence="5" key="2">
    <citation type="submission" date="2022-01" db="EMBL/GenBank/DDBJ databases">
        <authorList>
            <person name="Yamashiro T."/>
            <person name="Shiraishi A."/>
            <person name="Satake H."/>
            <person name="Nakayama K."/>
        </authorList>
    </citation>
    <scope>NUCLEOTIDE SEQUENCE</scope>
</reference>
<feature type="region of interest" description="Disordered" evidence="2">
    <location>
        <begin position="869"/>
        <end position="893"/>
    </location>
</feature>
<feature type="region of interest" description="Disordered" evidence="2">
    <location>
        <begin position="1223"/>
        <end position="1249"/>
    </location>
</feature>
<feature type="transmembrane region" description="Helical" evidence="3">
    <location>
        <begin position="1526"/>
        <end position="1544"/>
    </location>
</feature>
<comment type="caution">
    <text evidence="5">The sequence shown here is derived from an EMBL/GenBank/DDBJ whole genome shotgun (WGS) entry which is preliminary data.</text>
</comment>
<feature type="transmembrane region" description="Helical" evidence="3">
    <location>
        <begin position="1491"/>
        <end position="1514"/>
    </location>
</feature>
<evidence type="ECO:0000256" key="2">
    <source>
        <dbReference type="SAM" id="MobiDB-lite"/>
    </source>
</evidence>
<protein>
    <submittedName>
        <fullName evidence="5">Ribonuclease H-like domain-containing protein</fullName>
    </submittedName>
</protein>
<evidence type="ECO:0000259" key="4">
    <source>
        <dbReference type="PROSITE" id="PS50158"/>
    </source>
</evidence>
<dbReference type="Proteomes" id="UP001151760">
    <property type="component" value="Unassembled WGS sequence"/>
</dbReference>
<dbReference type="Gene3D" id="2.40.70.10">
    <property type="entry name" value="Acid Proteases"/>
    <property type="match status" value="1"/>
</dbReference>
<keyword evidence="1" id="KW-0479">Metal-binding</keyword>
<keyword evidence="3" id="KW-1133">Transmembrane helix</keyword>
<feature type="domain" description="CCHC-type" evidence="4">
    <location>
        <begin position="853"/>
        <end position="868"/>
    </location>
</feature>
<accession>A0ABQ5GKY6</accession>
<gene>
    <name evidence="5" type="ORF">Tco_1042714</name>
</gene>
<feature type="transmembrane region" description="Helical" evidence="3">
    <location>
        <begin position="590"/>
        <end position="610"/>
    </location>
</feature>
<name>A0ABQ5GKY6_9ASTR</name>
<dbReference type="PANTHER" id="PTHR33067">
    <property type="entry name" value="RNA-DIRECTED DNA POLYMERASE-RELATED"/>
    <property type="match status" value="1"/>
</dbReference>
<feature type="compositionally biased region" description="Polar residues" evidence="2">
    <location>
        <begin position="1234"/>
        <end position="1249"/>
    </location>
</feature>
<evidence type="ECO:0000313" key="6">
    <source>
        <dbReference type="Proteomes" id="UP001151760"/>
    </source>
</evidence>
<keyword evidence="3" id="KW-0812">Transmembrane</keyword>
<dbReference type="Pfam" id="PF08284">
    <property type="entry name" value="RVP_2"/>
    <property type="match status" value="1"/>
</dbReference>
<dbReference type="CDD" id="cd00303">
    <property type="entry name" value="retropepsin_like"/>
    <property type="match status" value="1"/>
</dbReference>
<feature type="transmembrane region" description="Helical" evidence="3">
    <location>
        <begin position="546"/>
        <end position="569"/>
    </location>
</feature>
<keyword evidence="1" id="KW-0862">Zinc</keyword>
<dbReference type="EMBL" id="BQNB010018584">
    <property type="protein sequence ID" value="GJT75989.1"/>
    <property type="molecule type" value="Genomic_DNA"/>
</dbReference>
<reference evidence="5" key="1">
    <citation type="journal article" date="2022" name="Int. J. Mol. Sci.">
        <title>Draft Genome of Tanacetum Coccineum: Genomic Comparison of Closely Related Tanacetum-Family Plants.</title>
        <authorList>
            <person name="Yamashiro T."/>
            <person name="Shiraishi A."/>
            <person name="Nakayama K."/>
            <person name="Satake H."/>
        </authorList>
    </citation>
    <scope>NUCLEOTIDE SEQUENCE</scope>
</reference>
<dbReference type="InterPro" id="IPR036875">
    <property type="entry name" value="Znf_CCHC_sf"/>
</dbReference>
<sequence>MAETIEQYMSKTRTDYGSGVVRPKIKEKDNFELKDQFLKELRTNTFSGSDHDDANKYIEKVLEIVDLCHIPNITVDQVMLRAFPMSLTGAKMEEINNFQQEPDENLYQAWERFKELLMKCPQHYLTEMQEVILFYNGLGIPTRQILDSGGAIPSKTATDAKERDMEQRSWGFYSKDTTTNPSYQERRHSMEDTLSKFMSESTKIHEENSNLIKEIRASMEAAIRNQRASTKTLEIQIGQMSKVLQERGFGSLPSSTKANPRDQVKSISTTIEAGSYPIREKNGSYGPQFAEAYSEASHINNSILIKEKGLGSFTLPCFINNACFDNALVDLGASVSVMPLSTYLNLGLGELAHTKFAVELADRTVKYPKGIAKKVLVGIGKFTFPVDFIILDMPEDIKVPLILGRPFLSTTHAKIDVYKRKITLRVGEERIVFTSVKPASCLIKRVYMLSLIERMELDLEARLMGETLVLNRSLDPFFKDYIELNDLNKPFELRRNQGDDLMPVIEEGEVIEEFKTRDDELDIGINDYPSYCDYDKKIHIDCAHNLKFSCMIGFEFTYANFFPLSYVNVMSKQFHNSIMKDKMVYKGKNVVGALMNVPIFVGTFSVVMYFDLGSKEISTNIGEEFTNLEDLEVLESWLIVGVFNLVDFSFDLPLTIIKAKDLDIGTRMKLRLKTDFAKSLIFHSSKQWEAVTWPAEETSFVIASDAFSTTLKKLDDDLYNNLRVFESDVKGFTRSSSSAQNVAFVSSESTNSTNDVSTAYGVSTSSGYTSQRENSSSYTDELMYSFFANQSNGPQLDHEDLEQLDEFDLEEMDLKWQVAMISMRLKKFYKKTGRKLQFDAKEPVGFDKTKVECFNCHKTGQFARECRSKGNQDIRRRDARNTGRRPGKQEEPKALVTLDGDSVDWTGHAEDEQENFTLMAYNNSGSDTRREQNGDASIEIKAYTLALAKVEAQLVCHQKNQLAYEEKIRFMKIDLDDKTDVLTYHKKLLEEAVKEKKELKTKLENFQSSSKGLRSSDVEDSPVYDRFAKVEGMHAVPPPMTRNYMPPKSDFGIDESQFSYGPKQSKLLNLMLWTNSDDEYVIKTLKEQEKPNFTFVNVKHVKTPRETVKEQNICSQSPQVDKRDWNGLMSKRLGLGYGFTKKVELNKKKGKSTCQWENRPVWNNVQRSNHQNKFVPKAVLTKISIFPINIARQNLSSQAAATSTARKINTARPIVNKIRPSNFYRSHSPIRKPSNGTTSPKSNFANNKVNTAGDKTVSAVGGNRETAIQASAGSKGQINWKKKVLFNNSECLVLSLDFKLLDENQVLLRVPKQNNMYRFNLENIVPTGGNLVRGLPSKIFQNDHTCVACQKGKQHKASCKARVVSSISHSKTKHIEIRHHFIRDAYEKKLIQDADLQGFAEKLKFVSKVARYVMFLLRIHLTTADSETLTISVANGVIMEYLVNISKRRAFWSLNEDILKITILRPNMPYPSRKIRRLEVGSIRRIQGLDMAYWGLLGVGTTLDIFQNIHILFLEYGILSLSRYGVLSLSGYGVLSFIHLWSLVSAGTDTPYLL</sequence>
<dbReference type="InterPro" id="IPR021109">
    <property type="entry name" value="Peptidase_aspartic_dom_sf"/>
</dbReference>
<feature type="compositionally biased region" description="Basic and acidic residues" evidence="2">
    <location>
        <begin position="158"/>
        <end position="167"/>
    </location>
</feature>
<evidence type="ECO:0000256" key="1">
    <source>
        <dbReference type="PROSITE-ProRule" id="PRU00047"/>
    </source>
</evidence>
<proteinExistence type="predicted"/>
<dbReference type="PANTHER" id="PTHR33067:SF9">
    <property type="entry name" value="RNA-DIRECTED DNA POLYMERASE"/>
    <property type="match status" value="1"/>
</dbReference>
<keyword evidence="1" id="KW-0863">Zinc-finger</keyword>
<evidence type="ECO:0000256" key="3">
    <source>
        <dbReference type="SAM" id="Phobius"/>
    </source>
</evidence>
<organism evidence="5 6">
    <name type="scientific">Tanacetum coccineum</name>
    <dbReference type="NCBI Taxonomy" id="301880"/>
    <lineage>
        <taxon>Eukaryota</taxon>
        <taxon>Viridiplantae</taxon>
        <taxon>Streptophyta</taxon>
        <taxon>Embryophyta</taxon>
        <taxon>Tracheophyta</taxon>
        <taxon>Spermatophyta</taxon>
        <taxon>Magnoliopsida</taxon>
        <taxon>eudicotyledons</taxon>
        <taxon>Gunneridae</taxon>
        <taxon>Pentapetalae</taxon>
        <taxon>asterids</taxon>
        <taxon>campanulids</taxon>
        <taxon>Asterales</taxon>
        <taxon>Asteraceae</taxon>
        <taxon>Asteroideae</taxon>
        <taxon>Anthemideae</taxon>
        <taxon>Anthemidinae</taxon>
        <taxon>Tanacetum</taxon>
    </lineage>
</organism>
<dbReference type="PROSITE" id="PS50158">
    <property type="entry name" value="ZF_CCHC"/>
    <property type="match status" value="1"/>
</dbReference>
<dbReference type="SUPFAM" id="SSF57756">
    <property type="entry name" value="Retrovirus zinc finger-like domains"/>
    <property type="match status" value="1"/>
</dbReference>
<feature type="region of interest" description="Disordered" evidence="2">
    <location>
        <begin position="156"/>
        <end position="187"/>
    </location>
</feature>